<evidence type="ECO:0000313" key="2">
    <source>
        <dbReference type="EMBL" id="EJK66668.1"/>
    </source>
</evidence>
<organism evidence="2 3">
    <name type="scientific">Thalassiosira oceanica</name>
    <name type="common">Marine diatom</name>
    <dbReference type="NCBI Taxonomy" id="159749"/>
    <lineage>
        <taxon>Eukaryota</taxon>
        <taxon>Sar</taxon>
        <taxon>Stramenopiles</taxon>
        <taxon>Ochrophyta</taxon>
        <taxon>Bacillariophyta</taxon>
        <taxon>Coscinodiscophyceae</taxon>
        <taxon>Thalassiosirophycidae</taxon>
        <taxon>Thalassiosirales</taxon>
        <taxon>Thalassiosiraceae</taxon>
        <taxon>Thalassiosira</taxon>
    </lineage>
</organism>
<evidence type="ECO:0000256" key="1">
    <source>
        <dbReference type="SAM" id="MobiDB-lite"/>
    </source>
</evidence>
<comment type="caution">
    <text evidence="2">The sequence shown here is derived from an EMBL/GenBank/DDBJ whole genome shotgun (WGS) entry which is preliminary data.</text>
</comment>
<name>K0SK79_THAOC</name>
<feature type="region of interest" description="Disordered" evidence="1">
    <location>
        <begin position="1"/>
        <end position="30"/>
    </location>
</feature>
<feature type="non-terminal residue" evidence="2">
    <location>
        <position position="66"/>
    </location>
</feature>
<proteinExistence type="predicted"/>
<feature type="compositionally biased region" description="Polar residues" evidence="1">
    <location>
        <begin position="1"/>
        <end position="16"/>
    </location>
</feature>
<gene>
    <name evidence="2" type="ORF">THAOC_12391</name>
</gene>
<protein>
    <submittedName>
        <fullName evidence="2">Uncharacterized protein</fullName>
    </submittedName>
</protein>
<dbReference type="Proteomes" id="UP000266841">
    <property type="component" value="Unassembled WGS sequence"/>
</dbReference>
<keyword evidence="3" id="KW-1185">Reference proteome</keyword>
<reference evidence="2 3" key="1">
    <citation type="journal article" date="2012" name="Genome Biol.">
        <title>Genome and low-iron response of an oceanic diatom adapted to chronic iron limitation.</title>
        <authorList>
            <person name="Lommer M."/>
            <person name="Specht M."/>
            <person name="Roy A.S."/>
            <person name="Kraemer L."/>
            <person name="Andreson R."/>
            <person name="Gutowska M.A."/>
            <person name="Wolf J."/>
            <person name="Bergner S.V."/>
            <person name="Schilhabel M.B."/>
            <person name="Klostermeier U.C."/>
            <person name="Beiko R.G."/>
            <person name="Rosenstiel P."/>
            <person name="Hippler M."/>
            <person name="Laroche J."/>
        </authorList>
    </citation>
    <scope>NUCLEOTIDE SEQUENCE [LARGE SCALE GENOMIC DNA]</scope>
    <source>
        <strain evidence="2 3">CCMP1005</strain>
    </source>
</reference>
<sequence length="66" mass="7289">MIEQTTQAEAASSPNGDDNGPGSEEPPPHDLFRFVYAGLRRPSESRALPTFPSTIYHTWVWKGTAD</sequence>
<evidence type="ECO:0000313" key="3">
    <source>
        <dbReference type="Proteomes" id="UP000266841"/>
    </source>
</evidence>
<accession>K0SK79</accession>
<dbReference type="AlphaFoldDB" id="K0SK79"/>
<dbReference type="EMBL" id="AGNL01014532">
    <property type="protein sequence ID" value="EJK66668.1"/>
    <property type="molecule type" value="Genomic_DNA"/>
</dbReference>